<dbReference type="RefSeq" id="WP_253568802.1">
    <property type="nucleotide sequence ID" value="NZ_JAMZEK010000004.1"/>
</dbReference>
<sequence>MKPWPLDKELPRWVVRTAHLVDGLWLHFFATRAKQRAFAQKHHGVRYDLTRSKHG</sequence>
<dbReference type="EMBL" id="JAMZEK010000004">
    <property type="protein sequence ID" value="MCP1376012.1"/>
    <property type="molecule type" value="Genomic_DNA"/>
</dbReference>
<gene>
    <name evidence="1" type="ORF">NC595_18340</name>
</gene>
<reference evidence="1 2" key="1">
    <citation type="submission" date="2022-06" db="EMBL/GenBank/DDBJ databases">
        <title>Dyella sp. Sa strain:Sa Genome sequencing.</title>
        <authorList>
            <person name="Park S."/>
        </authorList>
    </citation>
    <scope>NUCLEOTIDE SEQUENCE [LARGE SCALE GENOMIC DNA]</scope>
    <source>
        <strain evidence="1 2">Sa</strain>
    </source>
</reference>
<dbReference type="Proteomes" id="UP001204615">
    <property type="component" value="Unassembled WGS sequence"/>
</dbReference>
<accession>A0ABT1FF42</accession>
<proteinExistence type="predicted"/>
<organism evidence="1 2">
    <name type="scientific">Dyella lutea</name>
    <dbReference type="NCBI Taxonomy" id="2950441"/>
    <lineage>
        <taxon>Bacteria</taxon>
        <taxon>Pseudomonadati</taxon>
        <taxon>Pseudomonadota</taxon>
        <taxon>Gammaproteobacteria</taxon>
        <taxon>Lysobacterales</taxon>
        <taxon>Rhodanobacteraceae</taxon>
        <taxon>Dyella</taxon>
    </lineage>
</organism>
<evidence type="ECO:0000313" key="1">
    <source>
        <dbReference type="EMBL" id="MCP1376012.1"/>
    </source>
</evidence>
<evidence type="ECO:0000313" key="2">
    <source>
        <dbReference type="Proteomes" id="UP001204615"/>
    </source>
</evidence>
<keyword evidence="2" id="KW-1185">Reference proteome</keyword>
<protein>
    <submittedName>
        <fullName evidence="1">Uncharacterized protein</fullName>
    </submittedName>
</protein>
<name>A0ABT1FF42_9GAMM</name>
<comment type="caution">
    <text evidence="1">The sequence shown here is derived from an EMBL/GenBank/DDBJ whole genome shotgun (WGS) entry which is preliminary data.</text>
</comment>